<keyword evidence="7" id="KW-1133">Transmembrane helix</keyword>
<dbReference type="InterPro" id="IPR046357">
    <property type="entry name" value="PPIase_dom_sf"/>
</dbReference>
<dbReference type="InterPro" id="IPR044609">
    <property type="entry name" value="FKBP2/11"/>
</dbReference>
<dbReference type="Gene3D" id="3.10.50.40">
    <property type="match status" value="1"/>
</dbReference>
<evidence type="ECO:0000256" key="5">
    <source>
        <dbReference type="RuleBase" id="RU003915"/>
    </source>
</evidence>
<accession>A0ABU0ZNP7</accession>
<feature type="region of interest" description="Disordered" evidence="6">
    <location>
        <begin position="69"/>
        <end position="109"/>
    </location>
</feature>
<keyword evidence="7" id="KW-0472">Membrane</keyword>
<evidence type="ECO:0000256" key="4">
    <source>
        <dbReference type="PROSITE-ProRule" id="PRU00277"/>
    </source>
</evidence>
<comment type="similarity">
    <text evidence="5">Belongs to the FKBP-type PPIase family.</text>
</comment>
<keyword evidence="7" id="KW-0812">Transmembrane</keyword>
<sequence length="221" mass="22268">MAEQRTAKQERRAAAKAAAARAAQVKKRNQALAGAGAGLAVLVVLVAVFFIARAGDDGEDVGSAALTTTASPTAAAEPEAPAATQPPAADFPPVPDGADPALKTKPQVKAGSGTLAKLAVTPLVKGKGPAAEAGQTITVNYVGVSYTTGEEFDASWNRSEPFSFQLGTGGVIPGWDQGLVGATVGSRVQLDIPADLAYGENPQGGQPAGPLRFVIDVLGLQ</sequence>
<dbReference type="EMBL" id="JAVHUY010000032">
    <property type="protein sequence ID" value="MDQ7908656.1"/>
    <property type="molecule type" value="Genomic_DNA"/>
</dbReference>
<keyword evidence="10" id="KW-1185">Reference proteome</keyword>
<evidence type="ECO:0000256" key="6">
    <source>
        <dbReference type="SAM" id="MobiDB-lite"/>
    </source>
</evidence>
<protein>
    <recommendedName>
        <fullName evidence="5">Peptidyl-prolyl cis-trans isomerase</fullName>
        <ecNumber evidence="5">5.2.1.8</ecNumber>
    </recommendedName>
</protein>
<dbReference type="SUPFAM" id="SSF54534">
    <property type="entry name" value="FKBP-like"/>
    <property type="match status" value="1"/>
</dbReference>
<dbReference type="Proteomes" id="UP001230908">
    <property type="component" value="Unassembled WGS sequence"/>
</dbReference>
<keyword evidence="3 4" id="KW-0413">Isomerase</keyword>
<evidence type="ECO:0000259" key="8">
    <source>
        <dbReference type="PROSITE" id="PS50059"/>
    </source>
</evidence>
<organism evidence="9 10">
    <name type="scientific">Phytohabitans maris</name>
    <dbReference type="NCBI Taxonomy" id="3071409"/>
    <lineage>
        <taxon>Bacteria</taxon>
        <taxon>Bacillati</taxon>
        <taxon>Actinomycetota</taxon>
        <taxon>Actinomycetes</taxon>
        <taxon>Micromonosporales</taxon>
        <taxon>Micromonosporaceae</taxon>
    </lineage>
</organism>
<dbReference type="InterPro" id="IPR001179">
    <property type="entry name" value="PPIase_FKBP_dom"/>
</dbReference>
<keyword evidence="2 4" id="KW-0697">Rotamase</keyword>
<gene>
    <name evidence="9" type="ORF">RB614_29400</name>
</gene>
<evidence type="ECO:0000313" key="9">
    <source>
        <dbReference type="EMBL" id="MDQ7908656.1"/>
    </source>
</evidence>
<feature type="domain" description="PPIase FKBP-type" evidence="8">
    <location>
        <begin position="134"/>
        <end position="221"/>
    </location>
</feature>
<comment type="caution">
    <text evidence="9">The sequence shown here is derived from an EMBL/GenBank/DDBJ whole genome shotgun (WGS) entry which is preliminary data.</text>
</comment>
<name>A0ABU0ZNP7_9ACTN</name>
<dbReference type="Pfam" id="PF00254">
    <property type="entry name" value="FKBP_C"/>
    <property type="match status" value="1"/>
</dbReference>
<dbReference type="PROSITE" id="PS50059">
    <property type="entry name" value="FKBP_PPIASE"/>
    <property type="match status" value="1"/>
</dbReference>
<dbReference type="GO" id="GO:0003755">
    <property type="term" value="F:peptidyl-prolyl cis-trans isomerase activity"/>
    <property type="evidence" value="ECO:0007669"/>
    <property type="project" value="UniProtKB-EC"/>
</dbReference>
<proteinExistence type="inferred from homology"/>
<evidence type="ECO:0000256" key="3">
    <source>
        <dbReference type="ARBA" id="ARBA00023235"/>
    </source>
</evidence>
<reference evidence="9 10" key="1">
    <citation type="submission" date="2023-08" db="EMBL/GenBank/DDBJ databases">
        <title>Phytohabitans sansha sp. nov., isolated from marine sediment.</title>
        <authorList>
            <person name="Zhao Y."/>
            <person name="Yi K."/>
        </authorList>
    </citation>
    <scope>NUCLEOTIDE SEQUENCE [LARGE SCALE GENOMIC DNA]</scope>
    <source>
        <strain evidence="9 10">ZYX-F-186</strain>
    </source>
</reference>
<comment type="catalytic activity">
    <reaction evidence="1 4 5">
        <text>[protein]-peptidylproline (omega=180) = [protein]-peptidylproline (omega=0)</text>
        <dbReference type="Rhea" id="RHEA:16237"/>
        <dbReference type="Rhea" id="RHEA-COMP:10747"/>
        <dbReference type="Rhea" id="RHEA-COMP:10748"/>
        <dbReference type="ChEBI" id="CHEBI:83833"/>
        <dbReference type="ChEBI" id="CHEBI:83834"/>
        <dbReference type="EC" id="5.2.1.8"/>
    </reaction>
</comment>
<dbReference type="EC" id="5.2.1.8" evidence="5"/>
<dbReference type="RefSeq" id="WP_308715918.1">
    <property type="nucleotide sequence ID" value="NZ_JAVHUY010000032.1"/>
</dbReference>
<evidence type="ECO:0000256" key="7">
    <source>
        <dbReference type="SAM" id="Phobius"/>
    </source>
</evidence>
<evidence type="ECO:0000313" key="10">
    <source>
        <dbReference type="Proteomes" id="UP001230908"/>
    </source>
</evidence>
<feature type="transmembrane region" description="Helical" evidence="7">
    <location>
        <begin position="31"/>
        <end position="52"/>
    </location>
</feature>
<dbReference type="PANTHER" id="PTHR45779">
    <property type="entry name" value="PEPTIDYLPROLYL ISOMERASE"/>
    <property type="match status" value="1"/>
</dbReference>
<dbReference type="PANTHER" id="PTHR45779:SF7">
    <property type="entry name" value="PEPTIDYLPROLYL ISOMERASE"/>
    <property type="match status" value="1"/>
</dbReference>
<feature type="compositionally biased region" description="Low complexity" evidence="6">
    <location>
        <begin position="69"/>
        <end position="88"/>
    </location>
</feature>
<evidence type="ECO:0000256" key="1">
    <source>
        <dbReference type="ARBA" id="ARBA00000971"/>
    </source>
</evidence>
<evidence type="ECO:0000256" key="2">
    <source>
        <dbReference type="ARBA" id="ARBA00023110"/>
    </source>
</evidence>